<dbReference type="GO" id="GO:0005886">
    <property type="term" value="C:plasma membrane"/>
    <property type="evidence" value="ECO:0007669"/>
    <property type="project" value="UniProtKB-SubCell"/>
</dbReference>
<dbReference type="GO" id="GO:0071555">
    <property type="term" value="P:cell wall organization"/>
    <property type="evidence" value="ECO:0007669"/>
    <property type="project" value="UniProtKB-KW"/>
</dbReference>
<dbReference type="InterPro" id="IPR007235">
    <property type="entry name" value="Glyco_trans_28_C"/>
</dbReference>
<comment type="function">
    <text evidence="10">Cell wall formation. Catalyzes the transfer of a GlcNAc subunit on undecaprenyl-pyrophosphoryl-MurNAc-pentapeptide (lipid intermediate I) to form undecaprenyl-pyrophosphoryl-MurNAc-(pentapeptide)GlcNAc (lipid intermediate II).</text>
</comment>
<dbReference type="Pfam" id="PF03033">
    <property type="entry name" value="Glyco_transf_28"/>
    <property type="match status" value="1"/>
</dbReference>
<comment type="caution">
    <text evidence="10">Lacks conserved residue(s) required for the propagation of feature annotation.</text>
</comment>
<dbReference type="AlphaFoldDB" id="F7PVJ6"/>
<keyword evidence="6 10" id="KW-0573">Peptidoglycan synthesis</keyword>
<dbReference type="CDD" id="cd03785">
    <property type="entry name" value="GT28_MurG"/>
    <property type="match status" value="1"/>
</dbReference>
<keyword evidence="3 10" id="KW-0328">Glycosyltransferase</keyword>
<name>F7PVJ6_9MOLU</name>
<feature type="binding site" evidence="10">
    <location>
        <position position="194"/>
    </location>
    <ligand>
        <name>UDP-N-acetyl-alpha-D-glucosamine</name>
        <dbReference type="ChEBI" id="CHEBI:57705"/>
    </ligand>
</feature>
<dbReference type="GO" id="GO:0005975">
    <property type="term" value="P:carbohydrate metabolic process"/>
    <property type="evidence" value="ECO:0007669"/>
    <property type="project" value="InterPro"/>
</dbReference>
<keyword evidence="14" id="KW-1185">Reference proteome</keyword>
<comment type="caution">
    <text evidence="13">The sequence shown here is derived from an EMBL/GenBank/DDBJ whole genome shotgun (WGS) entry which is preliminary data.</text>
</comment>
<evidence type="ECO:0000259" key="11">
    <source>
        <dbReference type="Pfam" id="PF03033"/>
    </source>
</evidence>
<keyword evidence="7 10" id="KW-0472">Membrane</keyword>
<reference evidence="13 14" key="2">
    <citation type="journal article" date="2013" name="PLoS ONE">
        <title>INDIGO - INtegrated Data Warehouse of MIcrobial GenOmes with Examples from the Red Sea Extremophiles.</title>
        <authorList>
            <person name="Alam I."/>
            <person name="Antunes A."/>
            <person name="Kamau A.A."/>
            <person name="Ba Alawi W."/>
            <person name="Kalkatawi M."/>
            <person name="Stingl U."/>
            <person name="Bajic V.B."/>
        </authorList>
    </citation>
    <scope>NUCLEOTIDE SEQUENCE [LARGE SCALE GENOMIC DNA]</scope>
    <source>
        <strain evidence="13 14">SSD-17B</strain>
    </source>
</reference>
<evidence type="ECO:0000313" key="14">
    <source>
        <dbReference type="Proteomes" id="UP000005707"/>
    </source>
</evidence>
<evidence type="ECO:0000256" key="6">
    <source>
        <dbReference type="ARBA" id="ARBA00022984"/>
    </source>
</evidence>
<keyword evidence="2 10" id="KW-0132">Cell division</keyword>
<evidence type="ECO:0000256" key="4">
    <source>
        <dbReference type="ARBA" id="ARBA00022679"/>
    </source>
</evidence>
<dbReference type="GO" id="GO:0051301">
    <property type="term" value="P:cell division"/>
    <property type="evidence" value="ECO:0007669"/>
    <property type="project" value="UniProtKB-KW"/>
</dbReference>
<keyword evidence="8 10" id="KW-0131">Cell cycle</keyword>
<evidence type="ECO:0000256" key="3">
    <source>
        <dbReference type="ARBA" id="ARBA00022676"/>
    </source>
</evidence>
<dbReference type="GO" id="GO:0051991">
    <property type="term" value="F:UDP-N-acetyl-D-glucosamine:N-acetylmuramoyl-L-alanyl-D-glutamyl-meso-2,6-diaminopimelyl-D-alanyl-D-alanine-diphosphoundecaprenol 4-beta-N-acetylglucosaminlytransferase activity"/>
    <property type="evidence" value="ECO:0007669"/>
    <property type="project" value="RHEA"/>
</dbReference>
<dbReference type="PANTHER" id="PTHR21015:SF22">
    <property type="entry name" value="GLYCOSYLTRANSFERASE"/>
    <property type="match status" value="1"/>
</dbReference>
<feature type="domain" description="Glycosyl transferase family 28 C-terminal" evidence="12">
    <location>
        <begin position="188"/>
        <end position="344"/>
    </location>
</feature>
<comment type="subcellular location">
    <subcellularLocation>
        <location evidence="10">Cell membrane</location>
        <topology evidence="10">Peripheral membrane protein</topology>
        <orientation evidence="10">Cytoplasmic side</orientation>
    </subcellularLocation>
</comment>
<keyword evidence="1 10" id="KW-1003">Cell membrane</keyword>
<evidence type="ECO:0000256" key="8">
    <source>
        <dbReference type="ARBA" id="ARBA00023306"/>
    </source>
</evidence>
<dbReference type="Proteomes" id="UP000005707">
    <property type="component" value="Unassembled WGS sequence"/>
</dbReference>
<dbReference type="InterPro" id="IPR006009">
    <property type="entry name" value="GlcNAc_MurG"/>
</dbReference>
<proteinExistence type="inferred from homology"/>
<evidence type="ECO:0000256" key="5">
    <source>
        <dbReference type="ARBA" id="ARBA00022960"/>
    </source>
</evidence>
<dbReference type="GO" id="GO:0008360">
    <property type="term" value="P:regulation of cell shape"/>
    <property type="evidence" value="ECO:0007669"/>
    <property type="project" value="UniProtKB-KW"/>
</dbReference>
<keyword evidence="5 10" id="KW-0133">Cell shape</keyword>
<dbReference type="GO" id="GO:0050511">
    <property type="term" value="F:undecaprenyldiphospho-muramoylpentapeptide beta-N-acetylglucosaminyltransferase activity"/>
    <property type="evidence" value="ECO:0007669"/>
    <property type="project" value="UniProtKB-UniRule"/>
</dbReference>
<dbReference type="PANTHER" id="PTHR21015">
    <property type="entry name" value="UDP-N-ACETYLGLUCOSAMINE--N-ACETYLMURAMYL-(PENTAPEPTIDE) PYROPHOSPHORYL-UNDECAPRENOL N-ACETYLGLUCOSAMINE TRANSFERASE 1"/>
    <property type="match status" value="1"/>
</dbReference>
<evidence type="ECO:0000313" key="13">
    <source>
        <dbReference type="EMBL" id="ERJ12836.1"/>
    </source>
</evidence>
<keyword evidence="9 10" id="KW-0961">Cell wall biogenesis/degradation</keyword>
<dbReference type="FunCoup" id="F7PVJ6">
    <property type="interactions" value="293"/>
</dbReference>
<dbReference type="STRING" id="1033810.HLPCO_001176"/>
<protein>
    <recommendedName>
        <fullName evidence="10">UDP-N-acetylglucosamine--N-acetylmuramyl-(pentapeptide) pyrophosphoryl-undecaprenol N-acetylglucosamine transferase</fullName>
        <ecNumber evidence="10">2.4.1.227</ecNumber>
    </recommendedName>
    <alternativeName>
        <fullName evidence="10">Undecaprenyl-PP-MurNAc-pentapeptide-UDPGlcNAc GlcNAc transferase</fullName>
    </alternativeName>
</protein>
<dbReference type="OrthoDB" id="9808936at2"/>
<feature type="binding site" evidence="10">
    <location>
        <begin position="10"/>
        <end position="12"/>
    </location>
    <ligand>
        <name>UDP-N-acetyl-alpha-D-glucosamine</name>
        <dbReference type="ChEBI" id="CHEBI:57705"/>
    </ligand>
</feature>
<dbReference type="NCBIfam" id="TIGR01133">
    <property type="entry name" value="murG"/>
    <property type="match status" value="1"/>
</dbReference>
<keyword evidence="4 10" id="KW-0808">Transferase</keyword>
<feature type="binding site" evidence="10">
    <location>
        <position position="124"/>
    </location>
    <ligand>
        <name>UDP-N-acetyl-alpha-D-glucosamine</name>
        <dbReference type="ChEBI" id="CHEBI:57705"/>
    </ligand>
</feature>
<dbReference type="Gene3D" id="3.40.50.2000">
    <property type="entry name" value="Glycogen Phosphorylase B"/>
    <property type="match status" value="2"/>
</dbReference>
<accession>F7PVJ6</accession>
<dbReference type="RefSeq" id="WP_008825751.1">
    <property type="nucleotide sequence ID" value="NZ_AFNU02000003.1"/>
</dbReference>
<dbReference type="HAMAP" id="MF_00033">
    <property type="entry name" value="MurG"/>
    <property type="match status" value="1"/>
</dbReference>
<dbReference type="UniPathway" id="UPA00219"/>
<dbReference type="GO" id="GO:0009252">
    <property type="term" value="P:peptidoglycan biosynthetic process"/>
    <property type="evidence" value="ECO:0007669"/>
    <property type="project" value="UniProtKB-UniRule"/>
</dbReference>
<gene>
    <name evidence="13" type="primary">murG1</name>
    <name evidence="10" type="synonym">murG</name>
    <name evidence="13" type="ORF">HLPCO_001176</name>
</gene>
<sequence length="363" mass="40723">MRIMISGGGTGGHIYPALALVQELKNRYDDIEILYIGKEGSLEEELTSKEDISFKSLKIRGFYRRVTLQNFITVYEFVKAVFKAKKMIVSFKPDLIIGTGGYVSAPVLYAGSKRKIPTIIHEQNSIPGLTNKFLSRYVTKIAISFESSKPHFKADRVVLTGNPRAQIVKDRPYTKKEELGFDRNKKLIIFVCGSLGAKYVNDSIIKTIPTLIDHKDYEVLYITGKGHYDSVVKELSAYISNKRLHIKSFVYNLPDLYKVSSLIVCRAGATTLSEITAIGIPAILIPSPYVTANHQELNASDLVNNKAAMMITEPDLNSERLLVSINQLLEDTETLNKYRINSKKIGIPDSLDRFIALIESIRP</sequence>
<evidence type="ECO:0000256" key="9">
    <source>
        <dbReference type="ARBA" id="ARBA00023316"/>
    </source>
</evidence>
<dbReference type="eggNOG" id="COG0707">
    <property type="taxonomic scope" value="Bacteria"/>
</dbReference>
<dbReference type="EMBL" id="AFNU02000003">
    <property type="protein sequence ID" value="ERJ12836.1"/>
    <property type="molecule type" value="Genomic_DNA"/>
</dbReference>
<evidence type="ECO:0000256" key="2">
    <source>
        <dbReference type="ARBA" id="ARBA00022618"/>
    </source>
</evidence>
<organism evidence="13 14">
    <name type="scientific">Haloplasma contractile SSD-17B</name>
    <dbReference type="NCBI Taxonomy" id="1033810"/>
    <lineage>
        <taxon>Bacteria</taxon>
        <taxon>Bacillati</taxon>
        <taxon>Mycoplasmatota</taxon>
        <taxon>Mollicutes</taxon>
        <taxon>Haloplasmatales</taxon>
        <taxon>Haloplasmataceae</taxon>
        <taxon>Haloplasma</taxon>
    </lineage>
</organism>
<feature type="binding site" evidence="10">
    <location>
        <position position="295"/>
    </location>
    <ligand>
        <name>UDP-N-acetyl-alpha-D-glucosamine</name>
        <dbReference type="ChEBI" id="CHEBI:57705"/>
    </ligand>
</feature>
<dbReference type="InterPro" id="IPR004276">
    <property type="entry name" value="GlycoTrans_28_N"/>
</dbReference>
<evidence type="ECO:0000256" key="7">
    <source>
        <dbReference type="ARBA" id="ARBA00023136"/>
    </source>
</evidence>
<evidence type="ECO:0000256" key="1">
    <source>
        <dbReference type="ARBA" id="ARBA00022475"/>
    </source>
</evidence>
<comment type="similarity">
    <text evidence="10">Belongs to the glycosyltransferase 28 family. MurG subfamily.</text>
</comment>
<feature type="domain" description="Glycosyltransferase family 28 N-terminal" evidence="11">
    <location>
        <begin position="3"/>
        <end position="143"/>
    </location>
</feature>
<dbReference type="Pfam" id="PF04101">
    <property type="entry name" value="Glyco_tran_28_C"/>
    <property type="match status" value="1"/>
</dbReference>
<reference evidence="13 14" key="1">
    <citation type="journal article" date="2011" name="J. Bacteriol.">
        <title>Genome sequence of Haloplasma contractile, an unusual contractile bacterium from a deep-sea anoxic brine lake.</title>
        <authorList>
            <person name="Antunes A."/>
            <person name="Alam I."/>
            <person name="El Dorry H."/>
            <person name="Siam R."/>
            <person name="Robertson A."/>
            <person name="Bajic V.B."/>
            <person name="Stingl U."/>
        </authorList>
    </citation>
    <scope>NUCLEOTIDE SEQUENCE [LARGE SCALE GENOMIC DNA]</scope>
    <source>
        <strain evidence="13 14">SSD-17B</strain>
    </source>
</reference>
<evidence type="ECO:0000259" key="12">
    <source>
        <dbReference type="Pfam" id="PF04101"/>
    </source>
</evidence>
<comment type="pathway">
    <text evidence="10">Cell wall biogenesis; peptidoglycan biosynthesis.</text>
</comment>
<evidence type="ECO:0000256" key="10">
    <source>
        <dbReference type="HAMAP-Rule" id="MF_00033"/>
    </source>
</evidence>
<dbReference type="InParanoid" id="F7PVJ6"/>
<dbReference type="EC" id="2.4.1.227" evidence="10"/>
<dbReference type="SUPFAM" id="SSF53756">
    <property type="entry name" value="UDP-Glycosyltransferase/glycogen phosphorylase"/>
    <property type="match status" value="1"/>
</dbReference>
<comment type="catalytic activity">
    <reaction evidence="10">
        <text>di-trans,octa-cis-undecaprenyl diphospho-N-acetyl-alpha-D-muramoyl-L-alanyl-D-glutamyl-meso-2,6-diaminopimeloyl-D-alanyl-D-alanine + UDP-N-acetyl-alpha-D-glucosamine = di-trans,octa-cis-undecaprenyl diphospho-[N-acetyl-alpha-D-glucosaminyl-(1-&gt;4)]-N-acetyl-alpha-D-muramoyl-L-alanyl-D-glutamyl-meso-2,6-diaminopimeloyl-D-alanyl-D-alanine + UDP + H(+)</text>
        <dbReference type="Rhea" id="RHEA:31227"/>
        <dbReference type="ChEBI" id="CHEBI:15378"/>
        <dbReference type="ChEBI" id="CHEBI:57705"/>
        <dbReference type="ChEBI" id="CHEBI:58223"/>
        <dbReference type="ChEBI" id="CHEBI:61387"/>
        <dbReference type="ChEBI" id="CHEBI:61388"/>
        <dbReference type="EC" id="2.4.1.227"/>
    </reaction>
</comment>